<dbReference type="OrthoDB" id="2402960at2759"/>
<reference evidence="2" key="1">
    <citation type="journal article" date="2021" name="New Phytol.">
        <title>Evolutionary innovations through gain and loss of genes in the ectomycorrhizal Boletales.</title>
        <authorList>
            <person name="Wu G."/>
            <person name="Miyauchi S."/>
            <person name="Morin E."/>
            <person name="Kuo A."/>
            <person name="Drula E."/>
            <person name="Varga T."/>
            <person name="Kohler A."/>
            <person name="Feng B."/>
            <person name="Cao Y."/>
            <person name="Lipzen A."/>
            <person name="Daum C."/>
            <person name="Hundley H."/>
            <person name="Pangilinan J."/>
            <person name="Johnson J."/>
            <person name="Barry K."/>
            <person name="LaButti K."/>
            <person name="Ng V."/>
            <person name="Ahrendt S."/>
            <person name="Min B."/>
            <person name="Choi I.G."/>
            <person name="Park H."/>
            <person name="Plett J.M."/>
            <person name="Magnuson J."/>
            <person name="Spatafora J.W."/>
            <person name="Nagy L.G."/>
            <person name="Henrissat B."/>
            <person name="Grigoriev I.V."/>
            <person name="Yang Z.L."/>
            <person name="Xu J."/>
            <person name="Martin F.M."/>
        </authorList>
    </citation>
    <scope>NUCLEOTIDE SEQUENCE</scope>
    <source>
        <strain evidence="2">KKN 215</strain>
    </source>
</reference>
<feature type="compositionally biased region" description="Gly residues" evidence="1">
    <location>
        <begin position="209"/>
        <end position="219"/>
    </location>
</feature>
<comment type="caution">
    <text evidence="2">The sequence shown here is derived from an EMBL/GenBank/DDBJ whole genome shotgun (WGS) entry which is preliminary data.</text>
</comment>
<feature type="region of interest" description="Disordered" evidence="1">
    <location>
        <begin position="1"/>
        <end position="106"/>
    </location>
</feature>
<feature type="compositionally biased region" description="Low complexity" evidence="1">
    <location>
        <begin position="29"/>
        <end position="43"/>
    </location>
</feature>
<proteinExistence type="predicted"/>
<feature type="compositionally biased region" description="Basic and acidic residues" evidence="1">
    <location>
        <begin position="118"/>
        <end position="178"/>
    </location>
</feature>
<feature type="compositionally biased region" description="Basic and acidic residues" evidence="1">
    <location>
        <begin position="239"/>
        <end position="254"/>
    </location>
</feature>
<dbReference type="AlphaFoldDB" id="A0A8K0UYI5"/>
<name>A0A8K0UYI5_9AGAR</name>
<evidence type="ECO:0000256" key="1">
    <source>
        <dbReference type="SAM" id="MobiDB-lite"/>
    </source>
</evidence>
<evidence type="ECO:0000313" key="2">
    <source>
        <dbReference type="EMBL" id="KAH8108206.1"/>
    </source>
</evidence>
<evidence type="ECO:0000313" key="3">
    <source>
        <dbReference type="Proteomes" id="UP000813824"/>
    </source>
</evidence>
<gene>
    <name evidence="2" type="ORF">BXZ70DRAFT_903543</name>
</gene>
<feature type="compositionally biased region" description="Polar residues" evidence="1">
    <location>
        <begin position="49"/>
        <end position="75"/>
    </location>
</feature>
<sequence length="260" mass="28257">MSDNPEESANSLGLTLDSLKIEDGSASPEAKVVTTKTEESVVADGGQVEDNTQVNGTTEDAVSVASDNKPTSPQTAVAKDKKKQPYINPDRVKTGGAQRDKLSEEELTERMARIREQNEKIKQRREDVLKDEEEFRKTQEAEKLKQARSKKVQESINRAREQNARRKLDKVQNREWDTGKPGVKHADANANEPVGEANAPPPPDARIGIRGGSRGGARGGNVDRGRGRGRGNHLNSGPRGEKPAEAPKPAETKVEAVANS</sequence>
<dbReference type="EMBL" id="JAEVFJ010000001">
    <property type="protein sequence ID" value="KAH8108206.1"/>
    <property type="molecule type" value="Genomic_DNA"/>
</dbReference>
<dbReference type="Proteomes" id="UP000813824">
    <property type="component" value="Unassembled WGS sequence"/>
</dbReference>
<feature type="compositionally biased region" description="Basic and acidic residues" evidence="1">
    <location>
        <begin position="90"/>
        <end position="106"/>
    </location>
</feature>
<protein>
    <submittedName>
        <fullName evidence="2">Uncharacterized protein</fullName>
    </submittedName>
</protein>
<keyword evidence="3" id="KW-1185">Reference proteome</keyword>
<organism evidence="2 3">
    <name type="scientific">Cristinia sonorae</name>
    <dbReference type="NCBI Taxonomy" id="1940300"/>
    <lineage>
        <taxon>Eukaryota</taxon>
        <taxon>Fungi</taxon>
        <taxon>Dikarya</taxon>
        <taxon>Basidiomycota</taxon>
        <taxon>Agaricomycotina</taxon>
        <taxon>Agaricomycetes</taxon>
        <taxon>Agaricomycetidae</taxon>
        <taxon>Agaricales</taxon>
        <taxon>Pleurotineae</taxon>
        <taxon>Stephanosporaceae</taxon>
        <taxon>Cristinia</taxon>
    </lineage>
</organism>
<accession>A0A8K0UYI5</accession>
<feature type="region of interest" description="Disordered" evidence="1">
    <location>
        <begin position="118"/>
        <end position="260"/>
    </location>
</feature>